<feature type="compositionally biased region" description="Basic and acidic residues" evidence="2">
    <location>
        <begin position="55"/>
        <end position="71"/>
    </location>
</feature>
<proteinExistence type="predicted"/>
<dbReference type="OMA" id="KARGNIY"/>
<organism evidence="3 4">
    <name type="scientific">Kalanchoe fedtschenkoi</name>
    <name type="common">Lavender scallops</name>
    <name type="synonym">South American air plant</name>
    <dbReference type="NCBI Taxonomy" id="63787"/>
    <lineage>
        <taxon>Eukaryota</taxon>
        <taxon>Viridiplantae</taxon>
        <taxon>Streptophyta</taxon>
        <taxon>Embryophyta</taxon>
        <taxon>Tracheophyta</taxon>
        <taxon>Spermatophyta</taxon>
        <taxon>Magnoliopsida</taxon>
        <taxon>eudicotyledons</taxon>
        <taxon>Gunneridae</taxon>
        <taxon>Pentapetalae</taxon>
        <taxon>Saxifragales</taxon>
        <taxon>Crassulaceae</taxon>
        <taxon>Kalanchoe</taxon>
    </lineage>
</organism>
<protein>
    <recommendedName>
        <fullName evidence="1">Vacuolar ATPase assembly protein VMA22</fullName>
    </recommendedName>
</protein>
<dbReference type="Gramene" id="Kaladp0053s0175.3.v1.1">
    <property type="protein sequence ID" value="Kaladp0053s0175.3.v1.1"/>
    <property type="gene ID" value="Kaladp0053s0175.v1.1"/>
</dbReference>
<dbReference type="Gramene" id="Kaladp0053s0175.2.v1.1">
    <property type="protein sequence ID" value="Kaladp0053s0175.2.v1.1"/>
    <property type="gene ID" value="Kaladp0053s0175.v1.1"/>
</dbReference>
<evidence type="ECO:0000256" key="1">
    <source>
        <dbReference type="ARBA" id="ARBA00093634"/>
    </source>
</evidence>
<dbReference type="PANTHER" id="PTHR31996:SF2">
    <property type="entry name" value="COILED-COIL DOMAIN-CONTAINING PROTEIN 115"/>
    <property type="match status" value="1"/>
</dbReference>
<accession>A0A7N0U2X1</accession>
<dbReference type="InterPro" id="IPR040357">
    <property type="entry name" value="Vma22/CCDC115"/>
</dbReference>
<dbReference type="GO" id="GO:0070072">
    <property type="term" value="P:vacuolar proton-transporting V-type ATPase complex assembly"/>
    <property type="evidence" value="ECO:0007669"/>
    <property type="project" value="InterPro"/>
</dbReference>
<dbReference type="EnsemblPlants" id="Kaladp0053s0175.1.v1.1">
    <property type="protein sequence ID" value="Kaladp0053s0175.1.v1.1"/>
    <property type="gene ID" value="Kaladp0053s0175.v1.1"/>
</dbReference>
<sequence length="157" mass="17348">MELASARHSMGTSRISCALFDLKSHSAATTLQLGHSNENQPHFGLHKWGSHETGAKELNDDERYKKDDAPQLRRRGSAEVAVAQDSNKCELSTVDPQVQKERAKSLSVFGTLVSPKLRSAQLTFETALETLVRVANMRSSLLHAADNVRKEMECSSQ</sequence>
<dbReference type="Gramene" id="Kaladp0053s0175.1.v1.1">
    <property type="protein sequence ID" value="Kaladp0053s0175.1.v1.1"/>
    <property type="gene ID" value="Kaladp0053s0175.v1.1"/>
</dbReference>
<dbReference type="EnsemblPlants" id="Kaladp0053s0175.2.v1.1">
    <property type="protein sequence ID" value="Kaladp0053s0175.2.v1.1"/>
    <property type="gene ID" value="Kaladp0053s0175.v1.1"/>
</dbReference>
<keyword evidence="4" id="KW-1185">Reference proteome</keyword>
<dbReference type="AlphaFoldDB" id="A0A7N0U2X1"/>
<evidence type="ECO:0000256" key="2">
    <source>
        <dbReference type="SAM" id="MobiDB-lite"/>
    </source>
</evidence>
<dbReference type="EnsemblPlants" id="Kaladp0053s0175.3.v1.1">
    <property type="protein sequence ID" value="Kaladp0053s0175.3.v1.1"/>
    <property type="gene ID" value="Kaladp0053s0175.v1.1"/>
</dbReference>
<dbReference type="GO" id="GO:0051082">
    <property type="term" value="F:unfolded protein binding"/>
    <property type="evidence" value="ECO:0007669"/>
    <property type="project" value="TreeGrafter"/>
</dbReference>
<evidence type="ECO:0000313" key="4">
    <source>
        <dbReference type="Proteomes" id="UP000594263"/>
    </source>
</evidence>
<reference evidence="3" key="1">
    <citation type="submission" date="2021-01" db="UniProtKB">
        <authorList>
            <consortium name="EnsemblPlants"/>
        </authorList>
    </citation>
    <scope>IDENTIFICATION</scope>
</reference>
<dbReference type="Proteomes" id="UP000594263">
    <property type="component" value="Unplaced"/>
</dbReference>
<name>A0A7N0U2X1_KALFE</name>
<dbReference type="PANTHER" id="PTHR31996">
    <property type="entry name" value="COILED-COIL DOMAIN-CONTAINING PROTEIN 115"/>
    <property type="match status" value="1"/>
</dbReference>
<evidence type="ECO:0000313" key="3">
    <source>
        <dbReference type="EnsemblPlants" id="Kaladp0053s0175.2.v1.1"/>
    </source>
</evidence>
<feature type="region of interest" description="Disordered" evidence="2">
    <location>
        <begin position="55"/>
        <end position="80"/>
    </location>
</feature>